<feature type="transmembrane region" description="Helical" evidence="8">
    <location>
        <begin position="263"/>
        <end position="289"/>
    </location>
</feature>
<keyword evidence="7 8" id="KW-0472">Membrane</keyword>
<dbReference type="Proteomes" id="UP000064967">
    <property type="component" value="Chromosome"/>
</dbReference>
<feature type="transmembrane region" description="Helical" evidence="8">
    <location>
        <begin position="230"/>
        <end position="251"/>
    </location>
</feature>
<evidence type="ECO:0000256" key="1">
    <source>
        <dbReference type="ARBA" id="ARBA00022475"/>
    </source>
</evidence>
<dbReference type="SUPFAM" id="SSF53448">
    <property type="entry name" value="Nucleotide-diphospho-sugar transferases"/>
    <property type="match status" value="1"/>
</dbReference>
<evidence type="ECO:0000256" key="6">
    <source>
        <dbReference type="ARBA" id="ARBA00022989"/>
    </source>
</evidence>
<evidence type="ECO:0000256" key="2">
    <source>
        <dbReference type="ARBA" id="ARBA00022676"/>
    </source>
</evidence>
<keyword evidence="3" id="KW-0808">Transferase</keyword>
<organism evidence="10 11">
    <name type="scientific">Labilithrix luteola</name>
    <dbReference type="NCBI Taxonomy" id="1391654"/>
    <lineage>
        <taxon>Bacteria</taxon>
        <taxon>Pseudomonadati</taxon>
        <taxon>Myxococcota</taxon>
        <taxon>Polyangia</taxon>
        <taxon>Polyangiales</taxon>
        <taxon>Labilitrichaceae</taxon>
        <taxon>Labilithrix</taxon>
    </lineage>
</organism>
<protein>
    <submittedName>
        <fullName evidence="10">UDP-glucose 4-epimerase</fullName>
    </submittedName>
</protein>
<dbReference type="PANTHER" id="PTHR48090">
    <property type="entry name" value="UNDECAPRENYL-PHOSPHATE 4-DEOXY-4-FORMAMIDO-L-ARABINOSE TRANSFERASE-RELATED"/>
    <property type="match status" value="1"/>
</dbReference>
<dbReference type="RefSeq" id="WP_146646375.1">
    <property type="nucleotide sequence ID" value="NZ_CP012333.1"/>
</dbReference>
<dbReference type="InterPro" id="IPR050256">
    <property type="entry name" value="Glycosyltransferase_2"/>
</dbReference>
<keyword evidence="5" id="KW-0448">Lipopolysaccharide biosynthesis</keyword>
<sequence length="321" mass="36346">MIRRKISAIIACYKDEQAIPIMATRLAATFEKIGCDYETIFVNDGSPDDTQRVLEELTKTDPHIKGITHSRNFGSQAAFTSGMKRATGDACVLLDGDLQDPPELIEEFHKKWVEGYDVVYGIRTKREMPLLWELAYKGFYRLFQKISYIRVPVDAGDFSLIDRKVMNVLVTLPERDRFMRGLRAWAGFKQTGVPYVRPERMFGRSTNNLLSNFRWAKKGLFSFSYIPLEFISMAALVVALLAVTAAILQIISRILDPSVPQGVSTIIVVCLFLGSIQLFSLAFIAEYLAKIFEEVKQRPHFIVAKVLNFDEPNTNSAENSP</sequence>
<proteinExistence type="predicted"/>
<dbReference type="InterPro" id="IPR029044">
    <property type="entry name" value="Nucleotide-diphossugar_trans"/>
</dbReference>
<dbReference type="PANTHER" id="PTHR48090:SF3">
    <property type="entry name" value="UNDECAPRENYL-PHOSPHATE 4-DEOXY-4-FORMAMIDO-L-ARABINOSE TRANSFERASE"/>
    <property type="match status" value="1"/>
</dbReference>
<dbReference type="Pfam" id="PF00535">
    <property type="entry name" value="Glycos_transf_2"/>
    <property type="match status" value="1"/>
</dbReference>
<keyword evidence="4 8" id="KW-0812">Transmembrane</keyword>
<dbReference type="CDD" id="cd04187">
    <property type="entry name" value="DPM1_like_bac"/>
    <property type="match status" value="1"/>
</dbReference>
<reference evidence="10 11" key="1">
    <citation type="submission" date="2015-08" db="EMBL/GenBank/DDBJ databases">
        <authorList>
            <person name="Babu N.S."/>
            <person name="Beckwith C.J."/>
            <person name="Beseler K.G."/>
            <person name="Brison A."/>
            <person name="Carone J.V."/>
            <person name="Caskin T.P."/>
            <person name="Diamond M."/>
            <person name="Durham M.E."/>
            <person name="Foxe J.M."/>
            <person name="Go M."/>
            <person name="Henderson B.A."/>
            <person name="Jones I.B."/>
            <person name="McGettigan J.A."/>
            <person name="Micheletti S.J."/>
            <person name="Nasrallah M.E."/>
            <person name="Ortiz D."/>
            <person name="Piller C.R."/>
            <person name="Privatt S.R."/>
            <person name="Schneider S.L."/>
            <person name="Sharp S."/>
            <person name="Smith T.C."/>
            <person name="Stanton J.D."/>
            <person name="Ullery H.E."/>
            <person name="Wilson R.J."/>
            <person name="Serrano M.G."/>
            <person name="Buck G."/>
            <person name="Lee V."/>
            <person name="Wang Y."/>
            <person name="Carvalho R."/>
            <person name="Voegtly L."/>
            <person name="Shi R."/>
            <person name="Duckworth R."/>
            <person name="Johnson A."/>
            <person name="Loviza R."/>
            <person name="Walstead R."/>
            <person name="Shah Z."/>
            <person name="Kiflezghi M."/>
            <person name="Wade K."/>
            <person name="Ball S.L."/>
            <person name="Bradley K.W."/>
            <person name="Asai D.J."/>
            <person name="Bowman C.A."/>
            <person name="Russell D.A."/>
            <person name="Pope W.H."/>
            <person name="Jacobs-Sera D."/>
            <person name="Hendrix R.W."/>
            <person name="Hatfull G.F."/>
        </authorList>
    </citation>
    <scope>NUCLEOTIDE SEQUENCE [LARGE SCALE GENOMIC DNA]</scope>
    <source>
        <strain evidence="10 11">DSM 27648</strain>
    </source>
</reference>
<dbReference type="STRING" id="1391654.AKJ09_01494"/>
<evidence type="ECO:0000259" key="9">
    <source>
        <dbReference type="Pfam" id="PF00535"/>
    </source>
</evidence>
<keyword evidence="11" id="KW-1185">Reference proteome</keyword>
<evidence type="ECO:0000313" key="10">
    <source>
        <dbReference type="EMBL" id="AKU94830.1"/>
    </source>
</evidence>
<dbReference type="EMBL" id="CP012333">
    <property type="protein sequence ID" value="AKU94830.1"/>
    <property type="molecule type" value="Genomic_DNA"/>
</dbReference>
<dbReference type="GO" id="GO:0009103">
    <property type="term" value="P:lipopolysaccharide biosynthetic process"/>
    <property type="evidence" value="ECO:0007669"/>
    <property type="project" value="UniProtKB-KW"/>
</dbReference>
<feature type="domain" description="Glycosyltransferase 2-like" evidence="9">
    <location>
        <begin position="7"/>
        <end position="166"/>
    </location>
</feature>
<gene>
    <name evidence="10" type="ORF">AKJ09_01494</name>
</gene>
<dbReference type="Gene3D" id="3.90.550.10">
    <property type="entry name" value="Spore Coat Polysaccharide Biosynthesis Protein SpsA, Chain A"/>
    <property type="match status" value="1"/>
</dbReference>
<evidence type="ECO:0000256" key="4">
    <source>
        <dbReference type="ARBA" id="ARBA00022692"/>
    </source>
</evidence>
<evidence type="ECO:0000256" key="7">
    <source>
        <dbReference type="ARBA" id="ARBA00023136"/>
    </source>
</evidence>
<keyword evidence="2" id="KW-0328">Glycosyltransferase</keyword>
<evidence type="ECO:0000256" key="3">
    <source>
        <dbReference type="ARBA" id="ARBA00022679"/>
    </source>
</evidence>
<name>A0A0K1PMR8_9BACT</name>
<evidence type="ECO:0000256" key="8">
    <source>
        <dbReference type="SAM" id="Phobius"/>
    </source>
</evidence>
<keyword evidence="1" id="KW-1003">Cell membrane</keyword>
<dbReference type="InterPro" id="IPR001173">
    <property type="entry name" value="Glyco_trans_2-like"/>
</dbReference>
<dbReference type="OrthoDB" id="9802649at2"/>
<accession>A0A0K1PMR8</accession>
<evidence type="ECO:0000313" key="11">
    <source>
        <dbReference type="Proteomes" id="UP000064967"/>
    </source>
</evidence>
<dbReference type="PATRIC" id="fig|1391654.3.peg.1509"/>
<dbReference type="KEGG" id="llu:AKJ09_01494"/>
<dbReference type="GO" id="GO:0016757">
    <property type="term" value="F:glycosyltransferase activity"/>
    <property type="evidence" value="ECO:0007669"/>
    <property type="project" value="UniProtKB-KW"/>
</dbReference>
<keyword evidence="6 8" id="KW-1133">Transmembrane helix</keyword>
<dbReference type="AlphaFoldDB" id="A0A0K1PMR8"/>
<evidence type="ECO:0000256" key="5">
    <source>
        <dbReference type="ARBA" id="ARBA00022985"/>
    </source>
</evidence>
<dbReference type="GO" id="GO:0005886">
    <property type="term" value="C:plasma membrane"/>
    <property type="evidence" value="ECO:0007669"/>
    <property type="project" value="TreeGrafter"/>
</dbReference>